<accession>A0A939BZ57</accession>
<keyword evidence="3" id="KW-0482">Metalloprotease</keyword>
<dbReference type="RefSeq" id="WP_205260763.1">
    <property type="nucleotide sequence ID" value="NZ_JAERWK010000014.1"/>
</dbReference>
<evidence type="ECO:0000259" key="2">
    <source>
        <dbReference type="Pfam" id="PF02517"/>
    </source>
</evidence>
<reference evidence="3" key="1">
    <citation type="submission" date="2021-01" db="EMBL/GenBank/DDBJ databases">
        <title>YIM 132084 draft genome.</title>
        <authorList>
            <person name="An D."/>
        </authorList>
    </citation>
    <scope>NUCLEOTIDE SEQUENCE</scope>
    <source>
        <strain evidence="3">YIM 132084</strain>
    </source>
</reference>
<keyword evidence="1" id="KW-0812">Transmembrane</keyword>
<evidence type="ECO:0000313" key="3">
    <source>
        <dbReference type="EMBL" id="MBM9467800.1"/>
    </source>
</evidence>
<dbReference type="GO" id="GO:0008237">
    <property type="term" value="F:metallopeptidase activity"/>
    <property type="evidence" value="ECO:0007669"/>
    <property type="project" value="UniProtKB-KW"/>
</dbReference>
<keyword evidence="4" id="KW-1185">Reference proteome</keyword>
<feature type="transmembrane region" description="Helical" evidence="1">
    <location>
        <begin position="45"/>
        <end position="65"/>
    </location>
</feature>
<dbReference type="AlphaFoldDB" id="A0A939BZ57"/>
<dbReference type="Proteomes" id="UP000663792">
    <property type="component" value="Unassembled WGS sequence"/>
</dbReference>
<feature type="domain" description="CAAX prenyl protease 2/Lysostaphin resistance protein A-like" evidence="2">
    <location>
        <begin position="175"/>
        <end position="266"/>
    </location>
</feature>
<dbReference type="GO" id="GO:0080120">
    <property type="term" value="P:CAAX-box protein maturation"/>
    <property type="evidence" value="ECO:0007669"/>
    <property type="project" value="UniProtKB-ARBA"/>
</dbReference>
<gene>
    <name evidence="3" type="ORF">JL106_10955</name>
</gene>
<organism evidence="3 4">
    <name type="scientific">Nakamurella leprariae</name>
    <dbReference type="NCBI Taxonomy" id="2803911"/>
    <lineage>
        <taxon>Bacteria</taxon>
        <taxon>Bacillati</taxon>
        <taxon>Actinomycetota</taxon>
        <taxon>Actinomycetes</taxon>
        <taxon>Nakamurellales</taxon>
        <taxon>Nakamurellaceae</taxon>
        <taxon>Nakamurella</taxon>
    </lineage>
</organism>
<name>A0A939BZ57_9ACTN</name>
<sequence>MTTPPAAGPPAPDRVAAGFTGTGAGPSFLPDRPPAETARSVRIELVIVFLVTLGMSGLRSLVNLIDSLLAPTPLAQQTVAIVVPQARASYLDLIKQLLSVASGLAWGALALYLLWRSGVHLRTRLGLDLSRPGRDLLAAVGLTALIGIPGLLFYLFAHAIGINLAVAPTTLDDAWWRVPVLILAAFENGFLEEVLVVGYLLTRLEQLGVRPWKATAISSVLRGSYHLYQGFGGFLGNAVMGVVFALWFRRTRRLWPLVVAHTLLDVFAFVGYSLLAGRVDWLP</sequence>
<feature type="transmembrane region" description="Helical" evidence="1">
    <location>
        <begin position="136"/>
        <end position="160"/>
    </location>
</feature>
<keyword evidence="3" id="KW-0645">Protease</keyword>
<keyword evidence="3" id="KW-0378">Hydrolase</keyword>
<evidence type="ECO:0000313" key="4">
    <source>
        <dbReference type="Proteomes" id="UP000663792"/>
    </source>
</evidence>
<comment type="caution">
    <text evidence="3">The sequence shown here is derived from an EMBL/GenBank/DDBJ whole genome shotgun (WGS) entry which is preliminary data.</text>
</comment>
<dbReference type="EMBL" id="JAERWK010000014">
    <property type="protein sequence ID" value="MBM9467800.1"/>
    <property type="molecule type" value="Genomic_DNA"/>
</dbReference>
<dbReference type="Pfam" id="PF02517">
    <property type="entry name" value="Rce1-like"/>
    <property type="match status" value="1"/>
</dbReference>
<feature type="transmembrane region" description="Helical" evidence="1">
    <location>
        <begin position="97"/>
        <end position="115"/>
    </location>
</feature>
<evidence type="ECO:0000256" key="1">
    <source>
        <dbReference type="SAM" id="Phobius"/>
    </source>
</evidence>
<dbReference type="GO" id="GO:0004175">
    <property type="term" value="F:endopeptidase activity"/>
    <property type="evidence" value="ECO:0007669"/>
    <property type="project" value="UniProtKB-ARBA"/>
</dbReference>
<feature type="transmembrane region" description="Helical" evidence="1">
    <location>
        <begin position="227"/>
        <end position="248"/>
    </location>
</feature>
<keyword evidence="1" id="KW-0472">Membrane</keyword>
<proteinExistence type="predicted"/>
<protein>
    <submittedName>
        <fullName evidence="3">CPBP family intramembrane metalloprotease</fullName>
    </submittedName>
</protein>
<feature type="transmembrane region" description="Helical" evidence="1">
    <location>
        <begin position="254"/>
        <end position="275"/>
    </location>
</feature>
<dbReference type="InterPro" id="IPR003675">
    <property type="entry name" value="Rce1/LyrA-like_dom"/>
</dbReference>
<keyword evidence="1" id="KW-1133">Transmembrane helix</keyword>